<comment type="similarity">
    <text evidence="2">Belongs to the binding-protein-dependent transport system permease family. CysTW subfamily.</text>
</comment>
<dbReference type="GO" id="GO:0055085">
    <property type="term" value="P:transmembrane transport"/>
    <property type="evidence" value="ECO:0007669"/>
    <property type="project" value="InterPro"/>
</dbReference>
<comment type="caution">
    <text evidence="10">The sequence shown here is derived from an EMBL/GenBank/DDBJ whole genome shotgun (WGS) entry which is preliminary data.</text>
</comment>
<feature type="domain" description="ABC transmembrane type-1" evidence="9">
    <location>
        <begin position="89"/>
        <end position="296"/>
    </location>
</feature>
<protein>
    <submittedName>
        <fullName evidence="10">Spermidine/putrescine transport system permease protein</fullName>
    </submittedName>
</protein>
<evidence type="ECO:0000259" key="9">
    <source>
        <dbReference type="PROSITE" id="PS50928"/>
    </source>
</evidence>
<evidence type="ECO:0000256" key="1">
    <source>
        <dbReference type="ARBA" id="ARBA00004651"/>
    </source>
</evidence>
<comment type="subcellular location">
    <subcellularLocation>
        <location evidence="1 8">Cell membrane</location>
        <topology evidence="1 8">Multi-pass membrane protein</topology>
    </subcellularLocation>
</comment>
<feature type="transmembrane region" description="Helical" evidence="8">
    <location>
        <begin position="275"/>
        <end position="303"/>
    </location>
</feature>
<name>A0A8H2PX22_9MICO</name>
<dbReference type="InterPro" id="IPR035906">
    <property type="entry name" value="MetI-like_sf"/>
</dbReference>
<evidence type="ECO:0000256" key="5">
    <source>
        <dbReference type="ARBA" id="ARBA00022692"/>
    </source>
</evidence>
<evidence type="ECO:0000256" key="8">
    <source>
        <dbReference type="RuleBase" id="RU363032"/>
    </source>
</evidence>
<gene>
    <name evidence="10" type="ORF">FB472_1357</name>
</gene>
<evidence type="ECO:0000256" key="3">
    <source>
        <dbReference type="ARBA" id="ARBA00022448"/>
    </source>
</evidence>
<keyword evidence="4" id="KW-1003">Cell membrane</keyword>
<dbReference type="CDD" id="cd06261">
    <property type="entry name" value="TM_PBP2"/>
    <property type="match status" value="1"/>
</dbReference>
<reference evidence="10 11" key="1">
    <citation type="submission" date="2019-06" db="EMBL/GenBank/DDBJ databases">
        <title>Sequencing the genomes of 1000 actinobacteria strains.</title>
        <authorList>
            <person name="Klenk H.-P."/>
        </authorList>
    </citation>
    <scope>NUCLEOTIDE SEQUENCE [LARGE SCALE GENOMIC DNA]</scope>
    <source>
        <strain evidence="10 11">DSM 21947</strain>
    </source>
</reference>
<keyword evidence="6 8" id="KW-1133">Transmembrane helix</keyword>
<keyword evidence="5 8" id="KW-0812">Transmembrane</keyword>
<evidence type="ECO:0000313" key="11">
    <source>
        <dbReference type="Proteomes" id="UP000316560"/>
    </source>
</evidence>
<evidence type="ECO:0000256" key="7">
    <source>
        <dbReference type="ARBA" id="ARBA00023136"/>
    </source>
</evidence>
<keyword evidence="7 8" id="KW-0472">Membrane</keyword>
<dbReference type="Gene3D" id="1.10.3720.10">
    <property type="entry name" value="MetI-like"/>
    <property type="match status" value="1"/>
</dbReference>
<evidence type="ECO:0000256" key="6">
    <source>
        <dbReference type="ARBA" id="ARBA00022989"/>
    </source>
</evidence>
<feature type="transmembrane region" description="Helical" evidence="8">
    <location>
        <begin position="219"/>
        <end position="241"/>
    </location>
</feature>
<keyword evidence="11" id="KW-1185">Reference proteome</keyword>
<dbReference type="Pfam" id="PF00528">
    <property type="entry name" value="BPD_transp_1"/>
    <property type="match status" value="1"/>
</dbReference>
<proteinExistence type="inferred from homology"/>
<dbReference type="InterPro" id="IPR000515">
    <property type="entry name" value="MetI-like"/>
</dbReference>
<feature type="transmembrane region" description="Helical" evidence="8">
    <location>
        <begin position="93"/>
        <end position="114"/>
    </location>
</feature>
<dbReference type="AlphaFoldDB" id="A0A8H2PX22"/>
<dbReference type="OrthoDB" id="9808619at2"/>
<keyword evidence="3 8" id="KW-0813">Transport</keyword>
<evidence type="ECO:0000313" key="10">
    <source>
        <dbReference type="EMBL" id="TQO19780.1"/>
    </source>
</evidence>
<organism evidence="10 11">
    <name type="scientific">Rhodoglobus vestalii</name>
    <dbReference type="NCBI Taxonomy" id="193384"/>
    <lineage>
        <taxon>Bacteria</taxon>
        <taxon>Bacillati</taxon>
        <taxon>Actinomycetota</taxon>
        <taxon>Actinomycetes</taxon>
        <taxon>Micrococcales</taxon>
        <taxon>Microbacteriaceae</taxon>
        <taxon>Rhodoglobus</taxon>
    </lineage>
</organism>
<sequence>MTTTLEKRPAPGRGVPAAQVRPRRRLKLPSFALAIPAWAWLIAFFVAPVALVVWFSFGYKPGIFGTHANDVLSFDRYAEALSPTFFSTFQNTLWVGVVGTLICLAISIPFAYWLAFKAPVSRRGLLLAMVMIPFWTNFLVRTIGWQIILAPSGLLSTALQSIGVLDQPLEILFTRTAVLIGVVYNYLPLMILPMFVAFDRVSLPMREASKDLGAGRWSTFLNVTLPLAKPGIIVGILLVYIPLMGDYITATVLGGAKGNMAGQMVANQFQTAQNWALGSAMAVVLVLTILTTIAIAALISWLATIPLRASQRLVLGGKS</sequence>
<evidence type="ECO:0000256" key="4">
    <source>
        <dbReference type="ARBA" id="ARBA00022475"/>
    </source>
</evidence>
<feature type="transmembrane region" description="Helical" evidence="8">
    <location>
        <begin position="177"/>
        <end position="198"/>
    </location>
</feature>
<feature type="transmembrane region" description="Helical" evidence="8">
    <location>
        <begin position="31"/>
        <end position="57"/>
    </location>
</feature>
<dbReference type="RefSeq" id="WP_141990226.1">
    <property type="nucleotide sequence ID" value="NZ_VFRA01000001.1"/>
</dbReference>
<accession>A0A8H2PX22</accession>
<dbReference type="SUPFAM" id="SSF161098">
    <property type="entry name" value="MetI-like"/>
    <property type="match status" value="1"/>
</dbReference>
<dbReference type="EMBL" id="VFRA01000001">
    <property type="protein sequence ID" value="TQO19780.1"/>
    <property type="molecule type" value="Genomic_DNA"/>
</dbReference>
<dbReference type="PANTHER" id="PTHR42929:SF1">
    <property type="entry name" value="INNER MEMBRANE ABC TRANSPORTER PERMEASE PROTEIN YDCU-RELATED"/>
    <property type="match status" value="1"/>
</dbReference>
<evidence type="ECO:0000256" key="2">
    <source>
        <dbReference type="ARBA" id="ARBA00007069"/>
    </source>
</evidence>
<dbReference type="PANTHER" id="PTHR42929">
    <property type="entry name" value="INNER MEMBRANE ABC TRANSPORTER PERMEASE PROTEIN YDCU-RELATED-RELATED"/>
    <property type="match status" value="1"/>
</dbReference>
<dbReference type="GO" id="GO:0005886">
    <property type="term" value="C:plasma membrane"/>
    <property type="evidence" value="ECO:0007669"/>
    <property type="project" value="UniProtKB-SubCell"/>
</dbReference>
<dbReference type="Proteomes" id="UP000316560">
    <property type="component" value="Unassembled WGS sequence"/>
</dbReference>
<dbReference type="PROSITE" id="PS50928">
    <property type="entry name" value="ABC_TM1"/>
    <property type="match status" value="1"/>
</dbReference>
<feature type="transmembrane region" description="Helical" evidence="8">
    <location>
        <begin position="126"/>
        <end position="148"/>
    </location>
</feature>